<dbReference type="Gene3D" id="3.90.550.10">
    <property type="entry name" value="Spore Coat Polysaccharide Biosynthesis Protein SpsA, Chain A"/>
    <property type="match status" value="1"/>
</dbReference>
<comment type="similarity">
    <text evidence="1 8">Belongs to the mannose-6-phosphate isomerase type 2 family.</text>
</comment>
<feature type="domain" description="Nucleotidyl transferase" evidence="9">
    <location>
        <begin position="4"/>
        <end position="284"/>
    </location>
</feature>
<evidence type="ECO:0000256" key="5">
    <source>
        <dbReference type="ARBA" id="ARBA00022741"/>
    </source>
</evidence>
<keyword evidence="5" id="KW-0547">Nucleotide-binding</keyword>
<dbReference type="InterPro" id="IPR011051">
    <property type="entry name" value="RmlC_Cupin_sf"/>
</dbReference>
<dbReference type="GO" id="GO:0004475">
    <property type="term" value="F:mannose-1-phosphate guanylyltransferase (GTP) activity"/>
    <property type="evidence" value="ECO:0007669"/>
    <property type="project" value="UniProtKB-EC"/>
</dbReference>
<reference evidence="12" key="1">
    <citation type="journal article" date="2014" name="Int. J. Syst. Evol. Microbiol.">
        <title>Complete genome sequence of Corynebacterium casei LMG S-19264T (=DSM 44701T), isolated from a smear-ripened cheese.</title>
        <authorList>
            <consortium name="US DOE Joint Genome Institute (JGI-PGF)"/>
            <person name="Walter F."/>
            <person name="Albersmeier A."/>
            <person name="Kalinowski J."/>
            <person name="Ruckert C."/>
        </authorList>
    </citation>
    <scope>NUCLEOTIDE SEQUENCE</scope>
    <source>
        <strain evidence="12">CCM 7086</strain>
    </source>
</reference>
<dbReference type="InterPro" id="IPR005835">
    <property type="entry name" value="NTP_transferase_dom"/>
</dbReference>
<dbReference type="EMBL" id="BMCG01000002">
    <property type="protein sequence ID" value="GGC05185.1"/>
    <property type="molecule type" value="Genomic_DNA"/>
</dbReference>
<dbReference type="InterPro" id="IPR049577">
    <property type="entry name" value="GMPP_N"/>
</dbReference>
<evidence type="ECO:0000256" key="6">
    <source>
        <dbReference type="ARBA" id="ARBA00023134"/>
    </source>
</evidence>
<dbReference type="InterPro" id="IPR014710">
    <property type="entry name" value="RmlC-like_jellyroll"/>
</dbReference>
<dbReference type="InterPro" id="IPR006375">
    <property type="entry name" value="Man1P_GuaTrfase/Man6P_Isoase"/>
</dbReference>
<organism evidence="12 13">
    <name type="scientific">Oxalicibacterium flavum</name>
    <dbReference type="NCBI Taxonomy" id="179467"/>
    <lineage>
        <taxon>Bacteria</taxon>
        <taxon>Pseudomonadati</taxon>
        <taxon>Pseudomonadota</taxon>
        <taxon>Betaproteobacteria</taxon>
        <taxon>Burkholderiales</taxon>
        <taxon>Oxalobacteraceae</taxon>
        <taxon>Oxalicibacterium</taxon>
    </lineage>
</organism>
<comment type="catalytic activity">
    <reaction evidence="7">
        <text>alpha-D-mannose 1-phosphate + GTP + H(+) = GDP-alpha-D-mannose + diphosphate</text>
        <dbReference type="Rhea" id="RHEA:15229"/>
        <dbReference type="ChEBI" id="CHEBI:15378"/>
        <dbReference type="ChEBI" id="CHEBI:33019"/>
        <dbReference type="ChEBI" id="CHEBI:37565"/>
        <dbReference type="ChEBI" id="CHEBI:57527"/>
        <dbReference type="ChEBI" id="CHEBI:58409"/>
        <dbReference type="EC" id="2.7.7.13"/>
    </reaction>
</comment>
<dbReference type="Pfam" id="PF22640">
    <property type="entry name" value="ManC_GMP_beta-helix"/>
    <property type="match status" value="1"/>
</dbReference>
<evidence type="ECO:0000256" key="4">
    <source>
        <dbReference type="ARBA" id="ARBA00022695"/>
    </source>
</evidence>
<evidence type="ECO:0000256" key="8">
    <source>
        <dbReference type="RuleBase" id="RU004190"/>
    </source>
</evidence>
<dbReference type="Pfam" id="PF01050">
    <property type="entry name" value="MannoseP_isomer"/>
    <property type="match status" value="1"/>
</dbReference>
<evidence type="ECO:0000256" key="1">
    <source>
        <dbReference type="ARBA" id="ARBA00006115"/>
    </source>
</evidence>
<name>A0A8J2XUZ9_9BURK</name>
<dbReference type="Pfam" id="PF00483">
    <property type="entry name" value="NTP_transferase"/>
    <property type="match status" value="1"/>
</dbReference>
<evidence type="ECO:0000259" key="10">
    <source>
        <dbReference type="Pfam" id="PF01050"/>
    </source>
</evidence>
<proteinExistence type="inferred from homology"/>
<keyword evidence="12" id="KW-0413">Isomerase</keyword>
<keyword evidence="3" id="KW-0808">Transferase</keyword>
<dbReference type="CDD" id="cd02509">
    <property type="entry name" value="GDP-M1P_Guanylyltransferase"/>
    <property type="match status" value="1"/>
</dbReference>
<keyword evidence="6" id="KW-0342">GTP-binding</keyword>
<evidence type="ECO:0000259" key="11">
    <source>
        <dbReference type="Pfam" id="PF22640"/>
    </source>
</evidence>
<dbReference type="FunFam" id="3.90.550.10:FF:000046">
    <property type="entry name" value="Mannose-1-phosphate guanylyltransferase (GDP)"/>
    <property type="match status" value="1"/>
</dbReference>
<dbReference type="GO" id="GO:0016853">
    <property type="term" value="F:isomerase activity"/>
    <property type="evidence" value="ECO:0007669"/>
    <property type="project" value="UniProtKB-KW"/>
</dbReference>
<sequence length="473" mass="52079">MFLPVIMSGGAGSRLWPVSRETLPKPFIELPDGGTLLQKTLQRAASLDGVERVLTVTNKEYYFLTRDEYQVTGTPVAHDYLLEPVGRNTAPAVAAAARYAGGKYGEDTVLLVLPADHLIGNQETFSKAVAAATELARNGWLVTFGVEPVRPETGYGYIESGEKIGKTDAHKVARFVEKPDLQTAKEYIASGRFTWNSGMFCFTAGNMIAALREFAPEVLTSVEQTLQGSNPEITPVVLNEEIFALSPDISIDYAVMERSSKVAVIGADFDWSDIGSWSALAELVKPDARGNRINGETLLVDVDNCYIQSESRIVAGIGLDNLLVVDTPDALLVAHQSRAQDVKAVVKQLKLKSHATANYHRKVHRPWGTYTVLEEGNNFKIKRIEVKPGASLSLQMHHHRSEHWIVVSGMAKVVNGERELLVNKNESTYIPAGHKHRLENPGVLDLVMIEVQSGEYLGEDDIVRFQDNYGRVP</sequence>
<dbReference type="GO" id="GO:0000271">
    <property type="term" value="P:polysaccharide biosynthetic process"/>
    <property type="evidence" value="ECO:0007669"/>
    <property type="project" value="InterPro"/>
</dbReference>
<dbReference type="GO" id="GO:0005525">
    <property type="term" value="F:GTP binding"/>
    <property type="evidence" value="ECO:0007669"/>
    <property type="project" value="UniProtKB-KW"/>
</dbReference>
<dbReference type="FunFam" id="2.60.120.10:FF:000032">
    <property type="entry name" value="Mannose-1-phosphate guanylyltransferase/mannose-6-phosphate isomerase"/>
    <property type="match status" value="1"/>
</dbReference>
<dbReference type="CDD" id="cd02213">
    <property type="entry name" value="cupin_PMI_typeII_C"/>
    <property type="match status" value="1"/>
</dbReference>
<evidence type="ECO:0000256" key="7">
    <source>
        <dbReference type="ARBA" id="ARBA00047343"/>
    </source>
</evidence>
<comment type="caution">
    <text evidence="12">The sequence shown here is derived from an EMBL/GenBank/DDBJ whole genome shotgun (WGS) entry which is preliminary data.</text>
</comment>
<dbReference type="SUPFAM" id="SSF53448">
    <property type="entry name" value="Nucleotide-diphospho-sugar transferases"/>
    <property type="match status" value="1"/>
</dbReference>
<keyword evidence="4 12" id="KW-0548">Nucleotidyltransferase</keyword>
<keyword evidence="13" id="KW-1185">Reference proteome</keyword>
<dbReference type="InterPro" id="IPR054566">
    <property type="entry name" value="ManC/GMP-like_b-helix"/>
</dbReference>
<accession>A0A8J2XUZ9</accession>
<evidence type="ECO:0000256" key="3">
    <source>
        <dbReference type="ARBA" id="ARBA00022679"/>
    </source>
</evidence>
<dbReference type="InterPro" id="IPR029044">
    <property type="entry name" value="Nucleotide-diphossugar_trans"/>
</dbReference>
<reference evidence="12" key="2">
    <citation type="submission" date="2020-09" db="EMBL/GenBank/DDBJ databases">
        <authorList>
            <person name="Sun Q."/>
            <person name="Sedlacek I."/>
        </authorList>
    </citation>
    <scope>NUCLEOTIDE SEQUENCE</scope>
    <source>
        <strain evidence="12">CCM 7086</strain>
    </source>
</reference>
<dbReference type="NCBIfam" id="TIGR01479">
    <property type="entry name" value="GMP_PMI"/>
    <property type="match status" value="1"/>
</dbReference>
<dbReference type="Gene3D" id="2.60.120.10">
    <property type="entry name" value="Jelly Rolls"/>
    <property type="match status" value="1"/>
</dbReference>
<dbReference type="InterPro" id="IPR051161">
    <property type="entry name" value="Mannose-6P_isomerase_type2"/>
</dbReference>
<feature type="domain" description="Mannose-6-phosphate isomerase type II C-terminal" evidence="10">
    <location>
        <begin position="356"/>
        <end position="467"/>
    </location>
</feature>
<evidence type="ECO:0000256" key="2">
    <source>
        <dbReference type="ARBA" id="ARBA00012387"/>
    </source>
</evidence>
<gene>
    <name evidence="12" type="ORF">GCM10007205_12990</name>
</gene>
<dbReference type="PANTHER" id="PTHR46390">
    <property type="entry name" value="MANNOSE-1-PHOSPHATE GUANYLYLTRANSFERASE"/>
    <property type="match status" value="1"/>
</dbReference>
<dbReference type="PANTHER" id="PTHR46390:SF1">
    <property type="entry name" value="MANNOSE-1-PHOSPHATE GUANYLYLTRANSFERASE"/>
    <property type="match status" value="1"/>
</dbReference>
<dbReference type="AlphaFoldDB" id="A0A8J2XUZ9"/>
<evidence type="ECO:0000313" key="13">
    <source>
        <dbReference type="Proteomes" id="UP000620266"/>
    </source>
</evidence>
<evidence type="ECO:0000313" key="12">
    <source>
        <dbReference type="EMBL" id="GGC05185.1"/>
    </source>
</evidence>
<feature type="domain" description="MannoseP isomerase/GMP-like beta-helix" evidence="11">
    <location>
        <begin position="295"/>
        <end position="349"/>
    </location>
</feature>
<dbReference type="InterPro" id="IPR001538">
    <property type="entry name" value="Man6P_isomerase-2_C"/>
</dbReference>
<protein>
    <recommendedName>
        <fullName evidence="2">mannose-1-phosphate guanylyltransferase</fullName>
        <ecNumber evidence="2">2.7.7.13</ecNumber>
    </recommendedName>
</protein>
<evidence type="ECO:0000259" key="9">
    <source>
        <dbReference type="Pfam" id="PF00483"/>
    </source>
</evidence>
<dbReference type="SUPFAM" id="SSF51182">
    <property type="entry name" value="RmlC-like cupins"/>
    <property type="match status" value="1"/>
</dbReference>
<dbReference type="Proteomes" id="UP000620266">
    <property type="component" value="Unassembled WGS sequence"/>
</dbReference>
<dbReference type="EC" id="2.7.7.13" evidence="2"/>
<dbReference type="RefSeq" id="WP_188395365.1">
    <property type="nucleotide sequence ID" value="NZ_BMCG01000002.1"/>
</dbReference>
<dbReference type="GO" id="GO:0009298">
    <property type="term" value="P:GDP-mannose biosynthetic process"/>
    <property type="evidence" value="ECO:0007669"/>
    <property type="project" value="TreeGrafter"/>
</dbReference>